<dbReference type="GO" id="GO:0000976">
    <property type="term" value="F:transcription cis-regulatory region binding"/>
    <property type="evidence" value="ECO:0007669"/>
    <property type="project" value="TreeGrafter"/>
</dbReference>
<sequence>MSTTGGKRKRVGIDSPRSSRRASEIPAQFLGSTAPAKAQLTRACAECKKHKVKCFVQPDSRVCNRCIKAGIECVPHNLAQRFIDEDTIWKANATANIEQLKAAVEHLLQHNKLPNLSQHRDAGAAQPISPSVSIGRESSRGNKAAVSISGNDNHGSASTKRDRNTTDAIDTSRASSDGPQGNFVPEGPSAELQQEDDSELVPLPMNNLYSLTDPGSSRLMHVDPASVNGPDFISRGVVTLSEAELLFEHFRCRINPLLWDGMLCSHKSLQAARKSSSLLVATVLTVAALHMPDREQSLRATYDAFVSLMRASCLLRSRNLDDIRGLCIGAFYLTSLSWALCSRAVRVGTEMNLHKSSLQFARGSVESYERVRLWYVLYVCDHQFALAYGRPPMMHDDASIRNADKLLSSGLSSPGDRGLVAQVKLFQILAGSYFMYGCDPDLELTADDFERLQSFNISLDQWRLQHQQKASAPFSVNGASLDHMGPSIMFPTKTTTLYYHLARFQLNSVALRGISARRSAQSSSTMPALQHASYGAGLHQDIFPAWASSSGAEMSWDRQEAANNAIAAATNTVRLVAEDADIQKAFIGMPIFIHAMIAVCASFLVKLSVAFGEPQDNTSHDNIPNAKKGTSAGGGSMLLLHLPRDLTQYGLNLHTKAVLADVDALVRALGPVADNASKQHVACHVVTGLKELLQRISPAPGDGAGEIGDHYMFSSKSPATTSTQEQNNNNMDTARVGGGGRTAKHGTSVNTLPGTMLSRQTAEAAVVAGVPQEASHTISNNTDSASFAFDEAGATYDGFGNGDMAVVQNQGRQESTGLLGTAAIKDPFDLMGDLDWRFNDAFLWNITNDAPYM</sequence>
<dbReference type="AlphaFoldDB" id="A0A136J928"/>
<evidence type="ECO:0000259" key="8">
    <source>
        <dbReference type="PROSITE" id="PS50048"/>
    </source>
</evidence>
<feature type="compositionally biased region" description="Polar residues" evidence="7">
    <location>
        <begin position="148"/>
        <end position="158"/>
    </location>
</feature>
<evidence type="ECO:0000256" key="4">
    <source>
        <dbReference type="ARBA" id="ARBA00023125"/>
    </source>
</evidence>
<dbReference type="GO" id="GO:0008270">
    <property type="term" value="F:zinc ion binding"/>
    <property type="evidence" value="ECO:0007669"/>
    <property type="project" value="InterPro"/>
</dbReference>
<dbReference type="PANTHER" id="PTHR31845:SF17">
    <property type="entry name" value="ZN(II)2CYS6 TRANSCRIPTION FACTOR (EUROFUNG)"/>
    <property type="match status" value="1"/>
</dbReference>
<organism evidence="9 10">
    <name type="scientific">Microdochium bolleyi</name>
    <dbReference type="NCBI Taxonomy" id="196109"/>
    <lineage>
        <taxon>Eukaryota</taxon>
        <taxon>Fungi</taxon>
        <taxon>Dikarya</taxon>
        <taxon>Ascomycota</taxon>
        <taxon>Pezizomycotina</taxon>
        <taxon>Sordariomycetes</taxon>
        <taxon>Xylariomycetidae</taxon>
        <taxon>Xylariales</taxon>
        <taxon>Microdochiaceae</taxon>
        <taxon>Microdochium</taxon>
    </lineage>
</organism>
<name>A0A136J928_9PEZI</name>
<dbReference type="GO" id="GO:0006351">
    <property type="term" value="P:DNA-templated transcription"/>
    <property type="evidence" value="ECO:0007669"/>
    <property type="project" value="InterPro"/>
</dbReference>
<dbReference type="SUPFAM" id="SSF57701">
    <property type="entry name" value="Zn2/Cys6 DNA-binding domain"/>
    <property type="match status" value="1"/>
</dbReference>
<evidence type="ECO:0000313" key="9">
    <source>
        <dbReference type="EMBL" id="KXJ93670.1"/>
    </source>
</evidence>
<dbReference type="OrthoDB" id="4060227at2759"/>
<keyword evidence="5" id="KW-0804">Transcription</keyword>
<dbReference type="GO" id="GO:0005634">
    <property type="term" value="C:nucleus"/>
    <property type="evidence" value="ECO:0007669"/>
    <property type="project" value="UniProtKB-SubCell"/>
</dbReference>
<evidence type="ECO:0000256" key="3">
    <source>
        <dbReference type="ARBA" id="ARBA00023015"/>
    </source>
</evidence>
<dbReference type="InterPro" id="IPR007219">
    <property type="entry name" value="XnlR_reg_dom"/>
</dbReference>
<evidence type="ECO:0000256" key="6">
    <source>
        <dbReference type="ARBA" id="ARBA00023242"/>
    </source>
</evidence>
<proteinExistence type="predicted"/>
<evidence type="ECO:0000256" key="7">
    <source>
        <dbReference type="SAM" id="MobiDB-lite"/>
    </source>
</evidence>
<dbReference type="SMART" id="SM00906">
    <property type="entry name" value="Fungal_trans"/>
    <property type="match status" value="1"/>
</dbReference>
<dbReference type="GO" id="GO:0000981">
    <property type="term" value="F:DNA-binding transcription factor activity, RNA polymerase II-specific"/>
    <property type="evidence" value="ECO:0007669"/>
    <property type="project" value="InterPro"/>
</dbReference>
<dbReference type="InParanoid" id="A0A136J928"/>
<feature type="region of interest" description="Disordered" evidence="7">
    <location>
        <begin position="117"/>
        <end position="195"/>
    </location>
</feature>
<dbReference type="Gene3D" id="4.10.240.10">
    <property type="entry name" value="Zn(2)-C6 fungal-type DNA-binding domain"/>
    <property type="match status" value="1"/>
</dbReference>
<evidence type="ECO:0000313" key="10">
    <source>
        <dbReference type="Proteomes" id="UP000070501"/>
    </source>
</evidence>
<accession>A0A136J928</accession>
<evidence type="ECO:0000256" key="5">
    <source>
        <dbReference type="ARBA" id="ARBA00023163"/>
    </source>
</evidence>
<gene>
    <name evidence="9" type="ORF">Micbo1qcDRAFT_220317</name>
</gene>
<dbReference type="InterPro" id="IPR036864">
    <property type="entry name" value="Zn2-C6_fun-type_DNA-bd_sf"/>
</dbReference>
<reference evidence="10" key="1">
    <citation type="submission" date="2016-02" db="EMBL/GenBank/DDBJ databases">
        <title>Draft genome sequence of Microdochium bolleyi, a fungal endophyte of beachgrass.</title>
        <authorList>
            <consortium name="DOE Joint Genome Institute"/>
            <person name="David A.S."/>
            <person name="May G."/>
            <person name="Haridas S."/>
            <person name="Lim J."/>
            <person name="Wang M."/>
            <person name="Labutti K."/>
            <person name="Lipzen A."/>
            <person name="Barry K."/>
            <person name="Grigoriev I.V."/>
        </authorList>
    </citation>
    <scope>NUCLEOTIDE SEQUENCE [LARGE SCALE GENOMIC DNA]</scope>
    <source>
        <strain evidence="10">J235TASD1</strain>
    </source>
</reference>
<protein>
    <recommendedName>
        <fullName evidence="8">Zn(2)-C6 fungal-type domain-containing protein</fullName>
    </recommendedName>
</protein>
<dbReference type="PROSITE" id="PS50048">
    <property type="entry name" value="ZN2_CY6_FUNGAL_2"/>
    <property type="match status" value="1"/>
</dbReference>
<dbReference type="PROSITE" id="PS00463">
    <property type="entry name" value="ZN2_CY6_FUNGAL_1"/>
    <property type="match status" value="1"/>
</dbReference>
<keyword evidence="3" id="KW-0805">Transcription regulation</keyword>
<keyword evidence="10" id="KW-1185">Reference proteome</keyword>
<evidence type="ECO:0000256" key="1">
    <source>
        <dbReference type="ARBA" id="ARBA00004123"/>
    </source>
</evidence>
<keyword evidence="6" id="KW-0539">Nucleus</keyword>
<keyword evidence="4" id="KW-0238">DNA-binding</keyword>
<evidence type="ECO:0000256" key="2">
    <source>
        <dbReference type="ARBA" id="ARBA00022723"/>
    </source>
</evidence>
<comment type="subcellular location">
    <subcellularLocation>
        <location evidence="1">Nucleus</location>
    </subcellularLocation>
</comment>
<dbReference type="PANTHER" id="PTHR31845">
    <property type="entry name" value="FINGER DOMAIN PROTEIN, PUTATIVE-RELATED"/>
    <property type="match status" value="1"/>
</dbReference>
<feature type="compositionally biased region" description="Polar residues" evidence="7">
    <location>
        <begin position="166"/>
        <end position="179"/>
    </location>
</feature>
<dbReference type="InterPro" id="IPR051089">
    <property type="entry name" value="prtT"/>
</dbReference>
<feature type="domain" description="Zn(2)-C6 fungal-type" evidence="8">
    <location>
        <begin position="43"/>
        <end position="74"/>
    </location>
</feature>
<keyword evidence="2" id="KW-0479">Metal-binding</keyword>
<feature type="compositionally biased region" description="Basic residues" evidence="7">
    <location>
        <begin position="1"/>
        <end position="10"/>
    </location>
</feature>
<dbReference type="Pfam" id="PF04082">
    <property type="entry name" value="Fungal_trans"/>
    <property type="match status" value="1"/>
</dbReference>
<dbReference type="InterPro" id="IPR001138">
    <property type="entry name" value="Zn2Cys6_DnaBD"/>
</dbReference>
<dbReference type="SMART" id="SM00066">
    <property type="entry name" value="GAL4"/>
    <property type="match status" value="1"/>
</dbReference>
<dbReference type="CDD" id="cd00067">
    <property type="entry name" value="GAL4"/>
    <property type="match status" value="1"/>
</dbReference>
<dbReference type="Proteomes" id="UP000070501">
    <property type="component" value="Unassembled WGS sequence"/>
</dbReference>
<feature type="region of interest" description="Disordered" evidence="7">
    <location>
        <begin position="1"/>
        <end position="24"/>
    </location>
</feature>
<dbReference type="EMBL" id="KQ964247">
    <property type="protein sequence ID" value="KXJ93670.1"/>
    <property type="molecule type" value="Genomic_DNA"/>
</dbReference>
<dbReference type="CDD" id="cd12148">
    <property type="entry name" value="fungal_TF_MHR"/>
    <property type="match status" value="1"/>
</dbReference>